<feature type="repeat" description="ANK" evidence="3">
    <location>
        <begin position="67"/>
        <end position="99"/>
    </location>
</feature>
<organism evidence="4 5">
    <name type="scientific">Oopsacas minuta</name>
    <dbReference type="NCBI Taxonomy" id="111878"/>
    <lineage>
        <taxon>Eukaryota</taxon>
        <taxon>Metazoa</taxon>
        <taxon>Porifera</taxon>
        <taxon>Hexactinellida</taxon>
        <taxon>Hexasterophora</taxon>
        <taxon>Lyssacinosida</taxon>
        <taxon>Leucopsacidae</taxon>
        <taxon>Oopsacas</taxon>
    </lineage>
</organism>
<evidence type="ECO:0000313" key="4">
    <source>
        <dbReference type="EMBL" id="KAI6657039.1"/>
    </source>
</evidence>
<dbReference type="Proteomes" id="UP001165289">
    <property type="component" value="Unassembled WGS sequence"/>
</dbReference>
<keyword evidence="1" id="KW-0677">Repeat</keyword>
<evidence type="ECO:0000256" key="2">
    <source>
        <dbReference type="ARBA" id="ARBA00023043"/>
    </source>
</evidence>
<dbReference type="SMART" id="SM00248">
    <property type="entry name" value="ANK"/>
    <property type="match status" value="2"/>
</dbReference>
<dbReference type="GO" id="GO:0085020">
    <property type="term" value="P:protein K6-linked ubiquitination"/>
    <property type="evidence" value="ECO:0007669"/>
    <property type="project" value="TreeGrafter"/>
</dbReference>
<keyword evidence="5" id="KW-1185">Reference proteome</keyword>
<dbReference type="PROSITE" id="PS50088">
    <property type="entry name" value="ANK_REPEAT"/>
    <property type="match status" value="2"/>
</dbReference>
<evidence type="ECO:0000256" key="3">
    <source>
        <dbReference type="PROSITE-ProRule" id="PRU00023"/>
    </source>
</evidence>
<reference evidence="4 5" key="1">
    <citation type="journal article" date="2023" name="BMC Biol.">
        <title>The compact genome of the sponge Oopsacas minuta (Hexactinellida) is lacking key metazoan core genes.</title>
        <authorList>
            <person name="Santini S."/>
            <person name="Schenkelaars Q."/>
            <person name="Jourda C."/>
            <person name="Duchesne M."/>
            <person name="Belahbib H."/>
            <person name="Rocher C."/>
            <person name="Selva M."/>
            <person name="Riesgo A."/>
            <person name="Vervoort M."/>
            <person name="Leys S.P."/>
            <person name="Kodjabachian L."/>
            <person name="Le Bivic A."/>
            <person name="Borchiellini C."/>
            <person name="Claverie J.M."/>
            <person name="Renard E."/>
        </authorList>
    </citation>
    <scope>NUCLEOTIDE SEQUENCE [LARGE SCALE GENOMIC DNA]</scope>
    <source>
        <strain evidence="4">SPO-2</strain>
    </source>
</reference>
<dbReference type="GO" id="GO:0004842">
    <property type="term" value="F:ubiquitin-protein transferase activity"/>
    <property type="evidence" value="ECO:0007669"/>
    <property type="project" value="TreeGrafter"/>
</dbReference>
<accession>A0AAV7K8R2</accession>
<dbReference type="InterPro" id="IPR002110">
    <property type="entry name" value="Ankyrin_rpt"/>
</dbReference>
<proteinExistence type="predicted"/>
<keyword evidence="2 3" id="KW-0040">ANK repeat</keyword>
<dbReference type="SUPFAM" id="SSF48403">
    <property type="entry name" value="Ankyrin repeat"/>
    <property type="match status" value="1"/>
</dbReference>
<comment type="caution">
    <text evidence="4">The sequence shown here is derived from an EMBL/GenBank/DDBJ whole genome shotgun (WGS) entry which is preliminary data.</text>
</comment>
<dbReference type="AlphaFoldDB" id="A0AAV7K8R2"/>
<dbReference type="Pfam" id="PF12796">
    <property type="entry name" value="Ank_2"/>
    <property type="match status" value="1"/>
</dbReference>
<dbReference type="PANTHER" id="PTHR24171:SF8">
    <property type="entry name" value="BRCA1-ASSOCIATED RING DOMAIN PROTEIN 1"/>
    <property type="match status" value="1"/>
</dbReference>
<evidence type="ECO:0000256" key="1">
    <source>
        <dbReference type="ARBA" id="ARBA00022737"/>
    </source>
</evidence>
<name>A0AAV7K8R2_9METZ</name>
<dbReference type="PANTHER" id="PTHR24171">
    <property type="entry name" value="ANKYRIN REPEAT DOMAIN-CONTAINING PROTEIN 39-RELATED"/>
    <property type="match status" value="1"/>
</dbReference>
<dbReference type="PROSITE" id="PS50297">
    <property type="entry name" value="ANK_REP_REGION"/>
    <property type="match status" value="2"/>
</dbReference>
<gene>
    <name evidence="4" type="ORF">LOD99_11211</name>
</gene>
<dbReference type="EMBL" id="JAKMXF010000125">
    <property type="protein sequence ID" value="KAI6657039.1"/>
    <property type="molecule type" value="Genomic_DNA"/>
</dbReference>
<dbReference type="InterPro" id="IPR036770">
    <property type="entry name" value="Ankyrin_rpt-contain_sf"/>
</dbReference>
<dbReference type="Gene3D" id="1.25.40.20">
    <property type="entry name" value="Ankyrin repeat-containing domain"/>
    <property type="match status" value="1"/>
</dbReference>
<feature type="repeat" description="ANK" evidence="3">
    <location>
        <begin position="34"/>
        <end position="66"/>
    </location>
</feature>
<protein>
    <submittedName>
        <fullName evidence="4">Ankyrin repeat domain-containing protein 66-like</fullName>
    </submittedName>
</protein>
<sequence>MVDMHESASIGDLEGLEEALNSGYHPDDPDNDWGIRTALHLSASAGFRACVALLIARGADVNAQMYDNSTPLHCACEIGHLGIIFLLLNHGANPLAIDRYFNSG</sequence>
<evidence type="ECO:0000313" key="5">
    <source>
        <dbReference type="Proteomes" id="UP001165289"/>
    </source>
</evidence>